<organism evidence="2 3">
    <name type="scientific">Salinicola rhizosphaerae</name>
    <dbReference type="NCBI Taxonomy" id="1443141"/>
    <lineage>
        <taxon>Bacteria</taxon>
        <taxon>Pseudomonadati</taxon>
        <taxon>Pseudomonadota</taxon>
        <taxon>Gammaproteobacteria</taxon>
        <taxon>Oceanospirillales</taxon>
        <taxon>Halomonadaceae</taxon>
        <taxon>Salinicola</taxon>
    </lineage>
</organism>
<comment type="caution">
    <text evidence="2">The sequence shown here is derived from an EMBL/GenBank/DDBJ whole genome shotgun (WGS) entry which is preliminary data.</text>
</comment>
<proteinExistence type="predicted"/>
<dbReference type="InterPro" id="IPR038724">
    <property type="entry name" value="RepA"/>
</dbReference>
<dbReference type="SUPFAM" id="SSF52540">
    <property type="entry name" value="P-loop containing nucleoside triphosphate hydrolases"/>
    <property type="match status" value="1"/>
</dbReference>
<dbReference type="RefSeq" id="WP_189443411.1">
    <property type="nucleotide sequence ID" value="NZ_BMZI01000002.1"/>
</dbReference>
<evidence type="ECO:0000256" key="1">
    <source>
        <dbReference type="SAM" id="MobiDB-lite"/>
    </source>
</evidence>
<dbReference type="CDD" id="cd01125">
    <property type="entry name" value="RepA_RSF1010_like"/>
    <property type="match status" value="1"/>
</dbReference>
<sequence length="313" mass="34758">MTAIYKQQEKNWKFFDIEGVGNSIPEPLDFVLPGFVSGTVGSLVGAGGASKSAMALAIASEICGGRKAIGAKQNPEDRNITYLALEDPALALRHRINALYHASSEEERKAISSDKLQIMPLASEPFDIENLATLNRLEALACNSRIIILDTFKKVHNLNENDSGDMGRVIDKLLKIADKNACAILFLHHMNKGSAVNDTAGEQQSSRGSSVLVDNIRFQSYMKTMSVKDATDFGIAEEDRKRYVEYGVSKVNLAMEPQPVWFKRVSDPRPEIFGYTLQRVELEKKQKPTKARTPKKVESNNNKESSNEKFADF</sequence>
<dbReference type="Pfam" id="PF13481">
    <property type="entry name" value="AAA_25"/>
    <property type="match status" value="1"/>
</dbReference>
<protein>
    <recommendedName>
        <fullName evidence="4">AAA family ATPase</fullName>
    </recommendedName>
</protein>
<evidence type="ECO:0008006" key="4">
    <source>
        <dbReference type="Google" id="ProtNLM"/>
    </source>
</evidence>
<dbReference type="Proteomes" id="UP000646745">
    <property type="component" value="Unassembled WGS sequence"/>
</dbReference>
<dbReference type="InterPro" id="IPR027417">
    <property type="entry name" value="P-loop_NTPase"/>
</dbReference>
<reference evidence="3" key="1">
    <citation type="journal article" date="2019" name="Int. J. Syst. Evol. Microbiol.">
        <title>The Global Catalogue of Microorganisms (GCM) 10K type strain sequencing project: providing services to taxonomists for standard genome sequencing and annotation.</title>
        <authorList>
            <consortium name="The Broad Institute Genomics Platform"/>
            <consortium name="The Broad Institute Genome Sequencing Center for Infectious Disease"/>
            <person name="Wu L."/>
            <person name="Ma J."/>
        </authorList>
    </citation>
    <scope>NUCLEOTIDE SEQUENCE [LARGE SCALE GENOMIC DNA]</scope>
    <source>
        <strain evidence="3">KCTC 32998</strain>
    </source>
</reference>
<name>A0ABQ3DSB9_9GAMM</name>
<evidence type="ECO:0000313" key="3">
    <source>
        <dbReference type="Proteomes" id="UP000646745"/>
    </source>
</evidence>
<gene>
    <name evidence="2" type="ORF">GCM10009038_08550</name>
</gene>
<evidence type="ECO:0000313" key="2">
    <source>
        <dbReference type="EMBL" id="GHB12828.1"/>
    </source>
</evidence>
<dbReference type="EMBL" id="BMZI01000002">
    <property type="protein sequence ID" value="GHB12828.1"/>
    <property type="molecule type" value="Genomic_DNA"/>
</dbReference>
<accession>A0ABQ3DSB9</accession>
<keyword evidence="3" id="KW-1185">Reference proteome</keyword>
<dbReference type="Gene3D" id="3.40.50.300">
    <property type="entry name" value="P-loop containing nucleotide triphosphate hydrolases"/>
    <property type="match status" value="1"/>
</dbReference>
<feature type="region of interest" description="Disordered" evidence="1">
    <location>
        <begin position="283"/>
        <end position="313"/>
    </location>
</feature>